<feature type="region of interest" description="Disordered" evidence="1">
    <location>
        <begin position="192"/>
        <end position="237"/>
    </location>
</feature>
<name>A0A0B1SVG2_OESDE</name>
<organism evidence="3 4">
    <name type="scientific">Oesophagostomum dentatum</name>
    <name type="common">Nodular worm</name>
    <dbReference type="NCBI Taxonomy" id="61180"/>
    <lineage>
        <taxon>Eukaryota</taxon>
        <taxon>Metazoa</taxon>
        <taxon>Ecdysozoa</taxon>
        <taxon>Nematoda</taxon>
        <taxon>Chromadorea</taxon>
        <taxon>Rhabditida</taxon>
        <taxon>Rhabditina</taxon>
        <taxon>Rhabditomorpha</taxon>
        <taxon>Strongyloidea</taxon>
        <taxon>Strongylidae</taxon>
        <taxon>Oesophagostomum</taxon>
    </lineage>
</organism>
<evidence type="ECO:0000313" key="3">
    <source>
        <dbReference type="EMBL" id="KHJ89298.1"/>
    </source>
</evidence>
<evidence type="ECO:0000256" key="1">
    <source>
        <dbReference type="SAM" id="MobiDB-lite"/>
    </source>
</evidence>
<feature type="transmembrane region" description="Helical" evidence="2">
    <location>
        <begin position="36"/>
        <end position="57"/>
    </location>
</feature>
<evidence type="ECO:0000313" key="4">
    <source>
        <dbReference type="Proteomes" id="UP000053660"/>
    </source>
</evidence>
<keyword evidence="2" id="KW-0472">Membrane</keyword>
<dbReference type="EMBL" id="KN554424">
    <property type="protein sequence ID" value="KHJ89298.1"/>
    <property type="molecule type" value="Genomic_DNA"/>
</dbReference>
<sequence>LAEFSNIFEPAIVKFIIKHNIFSEFVRGSYNNFSRIGWALSVSWVIIANHLGWGGIIADFMDHPLWQPLGRLSYSGFIVHFWLVRYIFNLDDRPSHFVSIWRTYIHLGIPTTVVSYVFAFFWSGLFEVPIMKLEKLLTGSLLPSRNRQSVKPVCDAKTKLEDEIPSDRSGNVQPKALDVAQTEGASEIIRDNTTAPESVLVTKPHEIIGEGDDGEEKISTKATMRRGSSGGSNNNKL</sequence>
<dbReference type="PANTHER" id="PTHR11161:SF0">
    <property type="entry name" value="O-ACYLTRANSFERASE LIKE PROTEIN"/>
    <property type="match status" value="1"/>
</dbReference>
<keyword evidence="2" id="KW-1133">Transmembrane helix</keyword>
<gene>
    <name evidence="3" type="ORF">OESDEN_10881</name>
</gene>
<dbReference type="OrthoDB" id="207378at2759"/>
<dbReference type="PANTHER" id="PTHR11161">
    <property type="entry name" value="O-ACYLTRANSFERASE"/>
    <property type="match status" value="1"/>
</dbReference>
<evidence type="ECO:0000256" key="2">
    <source>
        <dbReference type="SAM" id="Phobius"/>
    </source>
</evidence>
<evidence type="ECO:0008006" key="5">
    <source>
        <dbReference type="Google" id="ProtNLM"/>
    </source>
</evidence>
<accession>A0A0B1SVG2</accession>
<feature type="transmembrane region" description="Helical" evidence="2">
    <location>
        <begin position="104"/>
        <end position="126"/>
    </location>
</feature>
<keyword evidence="4" id="KW-1185">Reference proteome</keyword>
<dbReference type="AlphaFoldDB" id="A0A0B1SVG2"/>
<proteinExistence type="predicted"/>
<feature type="transmembrane region" description="Helical" evidence="2">
    <location>
        <begin position="69"/>
        <end position="88"/>
    </location>
</feature>
<dbReference type="InterPro" id="IPR052728">
    <property type="entry name" value="O2_lipid_transport_reg"/>
</dbReference>
<dbReference type="Proteomes" id="UP000053660">
    <property type="component" value="Unassembled WGS sequence"/>
</dbReference>
<protein>
    <recommendedName>
        <fullName evidence="5">Acyltransferase 3 domain-containing protein</fullName>
    </recommendedName>
</protein>
<feature type="non-terminal residue" evidence="3">
    <location>
        <position position="1"/>
    </location>
</feature>
<reference evidence="3 4" key="1">
    <citation type="submission" date="2014-03" db="EMBL/GenBank/DDBJ databases">
        <title>Draft genome of the hookworm Oesophagostomum dentatum.</title>
        <authorList>
            <person name="Mitreva M."/>
        </authorList>
    </citation>
    <scope>NUCLEOTIDE SEQUENCE [LARGE SCALE GENOMIC DNA]</scope>
    <source>
        <strain evidence="3 4">OD-Hann</strain>
    </source>
</reference>
<keyword evidence="2" id="KW-0812">Transmembrane</keyword>